<feature type="region of interest" description="Disordered" evidence="1">
    <location>
        <begin position="225"/>
        <end position="256"/>
    </location>
</feature>
<protein>
    <submittedName>
        <fullName evidence="2">Uncharacterized protein</fullName>
    </submittedName>
</protein>
<feature type="compositionally biased region" description="Acidic residues" evidence="1">
    <location>
        <begin position="238"/>
        <end position="247"/>
    </location>
</feature>
<dbReference type="AlphaFoldDB" id="A0A0S4JHX3"/>
<name>A0A0S4JHX3_BODSA</name>
<evidence type="ECO:0000313" key="3">
    <source>
        <dbReference type="Proteomes" id="UP000051952"/>
    </source>
</evidence>
<dbReference type="VEuPathDB" id="TriTrypDB:BSAL_24350"/>
<keyword evidence="3" id="KW-1185">Reference proteome</keyword>
<evidence type="ECO:0000313" key="2">
    <source>
        <dbReference type="EMBL" id="CUG89970.1"/>
    </source>
</evidence>
<evidence type="ECO:0000256" key="1">
    <source>
        <dbReference type="SAM" id="MobiDB-lite"/>
    </source>
</evidence>
<organism evidence="2 3">
    <name type="scientific">Bodo saltans</name>
    <name type="common">Flagellated protozoan</name>
    <dbReference type="NCBI Taxonomy" id="75058"/>
    <lineage>
        <taxon>Eukaryota</taxon>
        <taxon>Discoba</taxon>
        <taxon>Euglenozoa</taxon>
        <taxon>Kinetoplastea</taxon>
        <taxon>Metakinetoplastina</taxon>
        <taxon>Eubodonida</taxon>
        <taxon>Bodonidae</taxon>
        <taxon>Bodo</taxon>
    </lineage>
</organism>
<dbReference type="Proteomes" id="UP000051952">
    <property type="component" value="Unassembled WGS sequence"/>
</dbReference>
<accession>A0A0S4JHX3</accession>
<dbReference type="InterPro" id="IPR027417">
    <property type="entry name" value="P-loop_NTPase"/>
</dbReference>
<dbReference type="SUPFAM" id="SSF52540">
    <property type="entry name" value="P-loop containing nucleoside triphosphate hydrolases"/>
    <property type="match status" value="1"/>
</dbReference>
<sequence>MPEESHRKKRPRDDEWTEASQTLLVKFLAELTDAAVRYGELGEAVHMDERARWVQGWVDDLKEENFLDECLVDPLLTKILVRINRLKLVGSLQTIYTLAKAANAQKSDFEYVLSRGDKSRTWTTIVKKLLVACMKWKKLSSRKALDIAMLREMTDEEGATKRFMTLLYLDTSGMPGPNDPNDHSAEHFQVEHRTYGGRSFFNLKFAATVTTAAALINRLPRGADDYSGKTHRVTSENDSAEAEEPQGDDSSVPVQEPSRVIPSVYAPHIITSKLSEHLCSDSRSVHIVISVSGETGSGKTTSVLPALNHHGFVIFYAVATDLDISSIEAALLKTGGDKSQHVAMAANYLIAMLTDRNWKPTQPTDNKVALVIDELGRYPLFTRAIAKITEAAEDSTNHPAKRKTESELTKDLSTSIELFQRHFMSGDVRLILVGTGTDHAFSVVGLPLPSTHVHVSANDFGDLMVAYENSSKQWQIIKNTLDPLELERGVFSKILRLSRNPRMAAILVGALDPIRADDLLSKVQSRGAKQSLLRDHYSYVLCGALRDIRKFNAMRYLHPLEATAHFSCAFAIACSNEKQGGDQPLLQTYISTYGLLRDCTPLVTEKNDIAPHPAVAVAELTEETETVPEVMTHRFEMSPATVEMGISHFGMSMPNDGWVGFESMMCSLLYLHALGASSAASLGIRLSDVVCMDEQLSQIKADPIAQVKAWIRLHAKRSRRGRVVQASLEKQVRSCGEAAAALKALAEEQVNINEARRPCIVIARNCDFAPFANVMVGVVAFDDGVYNTTHLLLLQLKNYDDSDALFSVHDEWREMYKMGSTHKYAVVADCAANLEKYRWDDAMSRIHVAEHRASECKKLNFGNPAGREDVFVAISQDPTTSQRELCPYHEALQQFTHAGVVSVPALAAKLLNGQLKKTTELDEEKIALAFGMEKHQANDDFVLAVHEIVKSDKEIDQQFHEIMEKYRSCERSTARREAPSRFPQLQKSKLEVDRYLVMYHNTETAPLQRRGDFPHPENVLVINSLNKVAAFYPTGWQKETFKQETSVRDVVEWK</sequence>
<reference evidence="3" key="1">
    <citation type="submission" date="2015-09" db="EMBL/GenBank/DDBJ databases">
        <authorList>
            <consortium name="Pathogen Informatics"/>
        </authorList>
    </citation>
    <scope>NUCLEOTIDE SEQUENCE [LARGE SCALE GENOMIC DNA]</scope>
    <source>
        <strain evidence="3">Lake Konstanz</strain>
    </source>
</reference>
<gene>
    <name evidence="2" type="ORF">BSAL_24350</name>
</gene>
<proteinExistence type="predicted"/>
<dbReference type="EMBL" id="CYKH01001782">
    <property type="protein sequence ID" value="CUG89970.1"/>
    <property type="molecule type" value="Genomic_DNA"/>
</dbReference>